<feature type="compositionally biased region" description="Basic and acidic residues" evidence="2">
    <location>
        <begin position="1459"/>
        <end position="1485"/>
    </location>
</feature>
<feature type="compositionally biased region" description="Acidic residues" evidence="2">
    <location>
        <begin position="195"/>
        <end position="204"/>
    </location>
</feature>
<dbReference type="PANTHER" id="PTHR34452:SF7">
    <property type="entry name" value="MYOSIN HEAVY CHAIN-RELATED PROTEIN"/>
    <property type="match status" value="1"/>
</dbReference>
<evidence type="ECO:0000313" key="4">
    <source>
        <dbReference type="Proteomes" id="UP000794436"/>
    </source>
</evidence>
<feature type="compositionally biased region" description="Basic and acidic residues" evidence="2">
    <location>
        <begin position="1402"/>
        <end position="1424"/>
    </location>
</feature>
<dbReference type="Proteomes" id="UP000794436">
    <property type="component" value="Unassembled WGS sequence"/>
</dbReference>
<organism evidence="3 4">
    <name type="scientific">Pythium oligandrum</name>
    <name type="common">Mycoparasitic fungus</name>
    <dbReference type="NCBI Taxonomy" id="41045"/>
    <lineage>
        <taxon>Eukaryota</taxon>
        <taxon>Sar</taxon>
        <taxon>Stramenopiles</taxon>
        <taxon>Oomycota</taxon>
        <taxon>Peronosporomycetes</taxon>
        <taxon>Pythiales</taxon>
        <taxon>Pythiaceae</taxon>
        <taxon>Pythium</taxon>
    </lineage>
</organism>
<sequence length="1579" mass="180985">MAEVSVASMDVTRELTVDSTELSNASTPKRSPVRDDGDEQEEKTSPDSRRSQLSIDDLSARDDEVEDDDRSVQRRGSKESVASFVGHDTMRVEEKLKLNLKQQQQHYARQRQLFEELRRDSVLGVSPSALSASSKSSNDFSSISRHDRVDDSVCSSAITHSTRSKTKAFKLQLQHLQEELTDGRRRPTKVRPQSDESDDDDEDTENRVLQRRAKDIAEYHARIALGGSSSRPTGSVRFTTPSSGLKGRVDIREDASNEALRKQLELLRRLQLDNNRFRQESRSLREQNEVLEEQTTLQAKEMKRLRDEINEMTTRIQQDQLQLVAAVQNARKLKQAHKQLAALETENEKLQGSLQDALDQQQQHRLRSQSELHAIAQECKHLKRTLKQTRQQEAHVKEECSELKAVITTLEAEVGELRCQLHESQRERSDLATRLSAKTTEIESVEASANAHVERIETNLDSLQKAHTAEREKRKKVEQTRDGLKSQVATLELESQTLQDKVRELELVRLELETRLQETRQERKQLKKFQEDQVREFQERLQGDAKTIGNLREECATFEQHLDSVKTSLVEVRKEVAVESNALRKDVEALRHYIEDAQRGPPPGALSHSGTSPASNEALLVADGSFHALQSSSATGLSRQRREELWVQLPELQFLQGAVGGLRNELMNLVNDFHRGRHVLRQQTHKLTLAQEKVVELEHLRSDDALRVQELTEQRVLAEEAREITTKEKLEILKWSQQTCERNEALERELRTSTQTMEKMRRKLRVVQDASESVERRRDKQAEDEDDVVTMASRVAKMLEREVNDVVSEWETLQDQLTTKTQENADAHDRIARLQREVENKRHEFDETVREVETLHAQSLAEKQRVFEDTRAALEEEREALNKCLEEEQSHKAALMEEKAELQALVDRYEADLPVFASLAQLFALVVPPLVLQVNELQGQKRLLLRENAEYAASQEQVECIGEVLRELVPTVPASLPPPFSEQALQERCRHVRRVFRRVVIAVFALNRFQRGGVLGATTGTGESPFGVCISLKTSTKKKKKVINGAASSGSLPWQAPQSVIKVLPPKPTLGRLDLRVVLERLRAQNLTQKVKEAFDGGFEDHSLGSVVMQVLTTLDPASKEMLTENIRGSFHCEALLERRNRRRERHRGMASERDELGGANEDASGLSTVDLIRKRILAMGKRMEDLHYQRNALQKENYELQFQLDDHARQLSTMEEVSKRAEELEQEIVMMQEQQVESQRQSEAQHEVKEEVVRSKEKELAEAQKTILRLGEELTQQEVRVQALEIEKASLHSQVETLQRVSMEEEQKLLLSRSGMDKQAEELRHLRQAAKRAHESHQRLTWQLEQELVEKANLQAMVDHLHKQKETLESEVHKAKLRGGFIEGEDSSEQDETSPPRVRRTKEFDRSGDATVGVKHEEVRFQVKETSSPHIDNSEDSVRSDSEDEDLEPHRWRAAASRSHDTFRTEWQRLDISRVFEDDSKGSDDDSLTTPIPKPAASSPEPSNSERRRTEIDKVNVAVHNYMDRIDEKLQQMYGIPPSSSRRERLRSDPDDVKRPAQDTMISKSTELRRAKTFINED</sequence>
<keyword evidence="4" id="KW-1185">Reference proteome</keyword>
<feature type="compositionally biased region" description="Basic and acidic residues" evidence="2">
    <location>
        <begin position="1433"/>
        <end position="1442"/>
    </location>
</feature>
<evidence type="ECO:0000256" key="1">
    <source>
        <dbReference type="SAM" id="Coils"/>
    </source>
</evidence>
<feature type="region of interest" description="Disordered" evidence="2">
    <location>
        <begin position="1"/>
        <end position="88"/>
    </location>
</feature>
<feature type="compositionally biased region" description="Polar residues" evidence="2">
    <location>
        <begin position="227"/>
        <end position="243"/>
    </location>
</feature>
<feature type="region of interest" description="Disordered" evidence="2">
    <location>
        <begin position="1379"/>
        <end position="1513"/>
    </location>
</feature>
<protein>
    <submittedName>
        <fullName evidence="3">Uncharacterized protein</fullName>
    </submittedName>
</protein>
<feature type="compositionally biased region" description="Polar residues" evidence="2">
    <location>
        <begin position="17"/>
        <end position="29"/>
    </location>
</feature>
<feature type="coiled-coil region" evidence="1">
    <location>
        <begin position="260"/>
        <end position="529"/>
    </location>
</feature>
<comment type="caution">
    <text evidence="3">The sequence shown here is derived from an EMBL/GenBank/DDBJ whole genome shotgun (WGS) entry which is preliminary data.</text>
</comment>
<gene>
    <name evidence="3" type="ORF">Poli38472_014483</name>
</gene>
<keyword evidence="1" id="KW-0175">Coiled coil</keyword>
<evidence type="ECO:0000313" key="3">
    <source>
        <dbReference type="EMBL" id="TMW61022.1"/>
    </source>
</evidence>
<feature type="region of interest" description="Disordered" evidence="2">
    <location>
        <begin position="224"/>
        <end position="250"/>
    </location>
</feature>
<dbReference type="OrthoDB" id="75762at2759"/>
<dbReference type="EMBL" id="SPLM01000078">
    <property type="protein sequence ID" value="TMW61022.1"/>
    <property type="molecule type" value="Genomic_DNA"/>
</dbReference>
<feature type="compositionally biased region" description="Basic and acidic residues" evidence="2">
    <location>
        <begin position="1148"/>
        <end position="1157"/>
    </location>
</feature>
<feature type="coiled-coil region" evidence="1">
    <location>
        <begin position="708"/>
        <end position="912"/>
    </location>
</feature>
<accession>A0A8K1FIR3</accession>
<feature type="compositionally biased region" description="Basic and acidic residues" evidence="2">
    <location>
        <begin position="1542"/>
        <end position="1558"/>
    </location>
</feature>
<feature type="region of interest" description="Disordered" evidence="2">
    <location>
        <begin position="1143"/>
        <end position="1162"/>
    </location>
</feature>
<dbReference type="Gene3D" id="1.10.287.1490">
    <property type="match status" value="1"/>
</dbReference>
<feature type="compositionally biased region" description="Acidic residues" evidence="2">
    <location>
        <begin position="1384"/>
        <end position="1393"/>
    </location>
</feature>
<feature type="coiled-coil region" evidence="1">
    <location>
        <begin position="1205"/>
        <end position="1379"/>
    </location>
</feature>
<feature type="compositionally biased region" description="Low complexity" evidence="2">
    <location>
        <begin position="125"/>
        <end position="143"/>
    </location>
</feature>
<name>A0A8K1FIR3_PYTOL</name>
<evidence type="ECO:0000256" key="2">
    <source>
        <dbReference type="SAM" id="MobiDB-lite"/>
    </source>
</evidence>
<proteinExistence type="predicted"/>
<feature type="region of interest" description="Disordered" evidence="2">
    <location>
        <begin position="125"/>
        <end position="149"/>
    </location>
</feature>
<reference evidence="3" key="1">
    <citation type="submission" date="2019-03" db="EMBL/GenBank/DDBJ databases">
        <title>Long read genome sequence of the mycoparasitic Pythium oligandrum ATCC 38472 isolated from sugarbeet rhizosphere.</title>
        <authorList>
            <person name="Gaulin E."/>
        </authorList>
    </citation>
    <scope>NUCLEOTIDE SEQUENCE</scope>
    <source>
        <strain evidence="3">ATCC 38472_TT</strain>
    </source>
</reference>
<dbReference type="PANTHER" id="PTHR34452">
    <property type="entry name" value="MYOSIN HEAVY CHAIN-RELATED PROTEIN"/>
    <property type="match status" value="1"/>
</dbReference>
<feature type="region of interest" description="Disordered" evidence="2">
    <location>
        <begin position="177"/>
        <end position="207"/>
    </location>
</feature>
<feature type="region of interest" description="Disordered" evidence="2">
    <location>
        <begin position="1530"/>
        <end position="1579"/>
    </location>
</feature>